<sequence>MNGMLERLTGRPTLPDLFGWVETGLPVAHTRRGRTVSASRSG</sequence>
<reference evidence="1 2" key="1">
    <citation type="submission" date="2018-09" db="EMBL/GenBank/DDBJ databases">
        <title>Production of Trimethoprim by Streptomyces sp. 3E-1.</title>
        <authorList>
            <person name="Kang H.J."/>
            <person name="Kim S.B."/>
        </authorList>
    </citation>
    <scope>NUCLEOTIDE SEQUENCE [LARGE SCALE GENOMIC DNA]</scope>
    <source>
        <strain evidence="1 2">3E-1</strain>
    </source>
</reference>
<name>A0AAI8KUJ5_9ACTN</name>
<proteinExistence type="predicted"/>
<dbReference type="Proteomes" id="UP000265765">
    <property type="component" value="Chromosome"/>
</dbReference>
<gene>
    <name evidence="1" type="ORF">DWG14_00295</name>
</gene>
<dbReference type="AlphaFoldDB" id="A0AAI8KUJ5"/>
<evidence type="ECO:0000313" key="2">
    <source>
        <dbReference type="Proteomes" id="UP000265765"/>
    </source>
</evidence>
<evidence type="ECO:0000313" key="1">
    <source>
        <dbReference type="EMBL" id="AYC36087.1"/>
    </source>
</evidence>
<dbReference type="KEGG" id="sge:DWG14_00295"/>
<dbReference type="EMBL" id="CP032427">
    <property type="protein sequence ID" value="AYC36087.1"/>
    <property type="molecule type" value="Genomic_DNA"/>
</dbReference>
<dbReference type="GeneID" id="91287455"/>
<organism evidence="1 2">
    <name type="scientific">Streptomyces griseorubiginosus</name>
    <dbReference type="NCBI Taxonomy" id="67304"/>
    <lineage>
        <taxon>Bacteria</taxon>
        <taxon>Bacillati</taxon>
        <taxon>Actinomycetota</taxon>
        <taxon>Actinomycetes</taxon>
        <taxon>Kitasatosporales</taxon>
        <taxon>Streptomycetaceae</taxon>
        <taxon>Streptomyces</taxon>
    </lineage>
</organism>
<protein>
    <submittedName>
        <fullName evidence="1">Uncharacterized protein</fullName>
    </submittedName>
</protein>
<dbReference type="RefSeq" id="WP_281279384.1">
    <property type="nucleotide sequence ID" value="NZ_CP032427.1"/>
</dbReference>
<accession>A0AAI8KUJ5</accession>